<accession>A0A852ZVN9</accession>
<dbReference type="Proteomes" id="UP000579605">
    <property type="component" value="Unassembled WGS sequence"/>
</dbReference>
<keyword evidence="1" id="KW-0808">Transferase</keyword>
<sequence length="162" mass="17595">MRLAQEGVQLPVADGEFALVLNRHGAVDGDEVWRALSPGGIFLTQQCGTRNDLELNAALGAPPARDADSDVFAGTLAALEKQGFSILTAQEEFAPYAFHDIAAVVYHLTVVSWVIPDFDVGRYDAKLRELDRRLRAEGPLVVHNHRYLIRAAKPGEGVHPGA</sequence>
<dbReference type="GO" id="GO:0008168">
    <property type="term" value="F:methyltransferase activity"/>
    <property type="evidence" value="ECO:0007669"/>
    <property type="project" value="UniProtKB-KW"/>
</dbReference>
<dbReference type="InterPro" id="IPR029063">
    <property type="entry name" value="SAM-dependent_MTases_sf"/>
</dbReference>
<dbReference type="PANTHER" id="PTHR43460:SF1">
    <property type="entry name" value="METHYLTRANSFERASE TYPE 11 DOMAIN-CONTAINING PROTEIN"/>
    <property type="match status" value="1"/>
</dbReference>
<proteinExistence type="predicted"/>
<evidence type="ECO:0000313" key="2">
    <source>
        <dbReference type="Proteomes" id="UP000579605"/>
    </source>
</evidence>
<keyword evidence="2" id="KW-1185">Reference proteome</keyword>
<keyword evidence="1" id="KW-0489">Methyltransferase</keyword>
<dbReference type="PANTHER" id="PTHR43460">
    <property type="entry name" value="METHYLTRANSFERASE"/>
    <property type="match status" value="1"/>
</dbReference>
<comment type="caution">
    <text evidence="1">The sequence shown here is derived from an EMBL/GenBank/DDBJ whole genome shotgun (WGS) entry which is preliminary data.</text>
</comment>
<dbReference type="RefSeq" id="WP_179790516.1">
    <property type="nucleotide sequence ID" value="NZ_BAAARR010000031.1"/>
</dbReference>
<protein>
    <submittedName>
        <fullName evidence="1">SAM-dependent methyltransferase</fullName>
    </submittedName>
</protein>
<dbReference type="InterPro" id="IPR052939">
    <property type="entry name" value="23S_rRNA_MeTrnsfrase_RlmA"/>
</dbReference>
<dbReference type="SUPFAM" id="SSF53335">
    <property type="entry name" value="S-adenosyl-L-methionine-dependent methyltransferases"/>
    <property type="match status" value="1"/>
</dbReference>
<dbReference type="AlphaFoldDB" id="A0A852ZVN9"/>
<gene>
    <name evidence="1" type="ORF">F4554_005668</name>
</gene>
<evidence type="ECO:0000313" key="1">
    <source>
        <dbReference type="EMBL" id="NYH93030.1"/>
    </source>
</evidence>
<reference evidence="1 2" key="1">
    <citation type="submission" date="2020-07" db="EMBL/GenBank/DDBJ databases">
        <title>Sequencing the genomes of 1000 actinobacteria strains.</title>
        <authorList>
            <person name="Klenk H.-P."/>
        </authorList>
    </citation>
    <scope>NUCLEOTIDE SEQUENCE [LARGE SCALE GENOMIC DNA]</scope>
    <source>
        <strain evidence="1 2">DSM 18448</strain>
    </source>
</reference>
<organism evidence="1 2">
    <name type="scientific">Actinopolymorpha rutila</name>
    <dbReference type="NCBI Taxonomy" id="446787"/>
    <lineage>
        <taxon>Bacteria</taxon>
        <taxon>Bacillati</taxon>
        <taxon>Actinomycetota</taxon>
        <taxon>Actinomycetes</taxon>
        <taxon>Propionibacteriales</taxon>
        <taxon>Actinopolymorphaceae</taxon>
        <taxon>Actinopolymorpha</taxon>
    </lineage>
</organism>
<name>A0A852ZVN9_9ACTN</name>
<dbReference type="GO" id="GO:0032259">
    <property type="term" value="P:methylation"/>
    <property type="evidence" value="ECO:0007669"/>
    <property type="project" value="UniProtKB-KW"/>
</dbReference>
<dbReference type="EMBL" id="JACBZH010000001">
    <property type="protein sequence ID" value="NYH93030.1"/>
    <property type="molecule type" value="Genomic_DNA"/>
</dbReference>